<keyword evidence="6" id="KW-1185">Reference proteome</keyword>
<dbReference type="PANTHER" id="PTHR44943">
    <property type="entry name" value="CELLULOSE SYNTHASE OPERON PROTEIN C"/>
    <property type="match status" value="1"/>
</dbReference>
<keyword evidence="1" id="KW-0677">Repeat</keyword>
<dbReference type="SMART" id="SM00028">
    <property type="entry name" value="TPR"/>
    <property type="match status" value="5"/>
</dbReference>
<dbReference type="PANTHER" id="PTHR44943:SF8">
    <property type="entry name" value="TPR REPEAT-CONTAINING PROTEIN MJ0263"/>
    <property type="match status" value="1"/>
</dbReference>
<dbReference type="Pfam" id="PF14559">
    <property type="entry name" value="TPR_19"/>
    <property type="match status" value="1"/>
</dbReference>
<feature type="repeat" description="TPR" evidence="3">
    <location>
        <begin position="209"/>
        <end position="242"/>
    </location>
</feature>
<proteinExistence type="predicted"/>
<dbReference type="InterPro" id="IPR019734">
    <property type="entry name" value="TPR_rpt"/>
</dbReference>
<keyword evidence="4" id="KW-0732">Signal</keyword>
<evidence type="ECO:0000256" key="1">
    <source>
        <dbReference type="ARBA" id="ARBA00022737"/>
    </source>
</evidence>
<dbReference type="Pfam" id="PF13432">
    <property type="entry name" value="TPR_16"/>
    <property type="match status" value="1"/>
</dbReference>
<evidence type="ECO:0000256" key="2">
    <source>
        <dbReference type="ARBA" id="ARBA00022803"/>
    </source>
</evidence>
<dbReference type="Proteomes" id="UP000307790">
    <property type="component" value="Unassembled WGS sequence"/>
</dbReference>
<dbReference type="InterPro" id="IPR011990">
    <property type="entry name" value="TPR-like_helical_dom_sf"/>
</dbReference>
<protein>
    <submittedName>
        <fullName evidence="5">Tetratricopeptide repeat protein</fullName>
    </submittedName>
</protein>
<dbReference type="RefSeq" id="WP_138319072.1">
    <property type="nucleotide sequence ID" value="NZ_VCBC01000005.1"/>
</dbReference>
<keyword evidence="2 3" id="KW-0802">TPR repeat</keyword>
<reference evidence="5 6" key="1">
    <citation type="submission" date="2019-05" db="EMBL/GenBank/DDBJ databases">
        <title>Genome sequences of Thalassotalea litorea 1K03283.</title>
        <authorList>
            <person name="Zhang D."/>
        </authorList>
    </citation>
    <scope>NUCLEOTIDE SEQUENCE [LARGE SCALE GENOMIC DNA]</scope>
    <source>
        <strain evidence="5 6">MCCC 1K03283</strain>
    </source>
</reference>
<dbReference type="PROSITE" id="PS50005">
    <property type="entry name" value="TPR"/>
    <property type="match status" value="1"/>
</dbReference>
<evidence type="ECO:0000313" key="5">
    <source>
        <dbReference type="EMBL" id="TLU66196.1"/>
    </source>
</evidence>
<evidence type="ECO:0000313" key="6">
    <source>
        <dbReference type="Proteomes" id="UP000307790"/>
    </source>
</evidence>
<dbReference type="PROSITE" id="PS51257">
    <property type="entry name" value="PROKAR_LIPOPROTEIN"/>
    <property type="match status" value="1"/>
</dbReference>
<dbReference type="EMBL" id="VCBC01000005">
    <property type="protein sequence ID" value="TLU66196.1"/>
    <property type="molecule type" value="Genomic_DNA"/>
</dbReference>
<dbReference type="AlphaFoldDB" id="A0A5R9ISN9"/>
<dbReference type="OrthoDB" id="5801251at2"/>
<dbReference type="Gene3D" id="1.25.40.10">
    <property type="entry name" value="Tetratricopeptide repeat domain"/>
    <property type="match status" value="1"/>
</dbReference>
<organism evidence="5 6">
    <name type="scientific">Thalassotalea litorea</name>
    <dbReference type="NCBI Taxonomy" id="2020715"/>
    <lineage>
        <taxon>Bacteria</taxon>
        <taxon>Pseudomonadati</taxon>
        <taxon>Pseudomonadota</taxon>
        <taxon>Gammaproteobacteria</taxon>
        <taxon>Alteromonadales</taxon>
        <taxon>Colwelliaceae</taxon>
        <taxon>Thalassotalea</taxon>
    </lineage>
</organism>
<evidence type="ECO:0000256" key="4">
    <source>
        <dbReference type="SAM" id="SignalP"/>
    </source>
</evidence>
<accession>A0A5R9ISN9</accession>
<dbReference type="SUPFAM" id="SSF48452">
    <property type="entry name" value="TPR-like"/>
    <property type="match status" value="1"/>
</dbReference>
<comment type="caution">
    <text evidence="5">The sequence shown here is derived from an EMBL/GenBank/DDBJ whole genome shotgun (WGS) entry which is preliminary data.</text>
</comment>
<dbReference type="InterPro" id="IPR051685">
    <property type="entry name" value="Ycf3/AcsC/BcsC/TPR_MFPF"/>
</dbReference>
<feature type="chain" id="PRO_5024463688" evidence="4">
    <location>
        <begin position="24"/>
        <end position="394"/>
    </location>
</feature>
<dbReference type="Pfam" id="PF13431">
    <property type="entry name" value="TPR_17"/>
    <property type="match status" value="1"/>
</dbReference>
<gene>
    <name evidence="5" type="ORF">FE810_05625</name>
</gene>
<feature type="signal peptide" evidence="4">
    <location>
        <begin position="1"/>
        <end position="23"/>
    </location>
</feature>
<evidence type="ECO:0000256" key="3">
    <source>
        <dbReference type="PROSITE-ProRule" id="PRU00339"/>
    </source>
</evidence>
<sequence>MRKCFYACIVRFVLLSLALLVSACNTVPKVESNKMPTSLLIHQDSFPGHKSINVESEREIYALNQEMQEFVHYNLLRIEDPKQRAEALLSKLFKRSATGLLYNQGANLTAQQTFEQQSANCLSLTILAYALAKEANLKINFQEVMIPEYWVRQGSFNMLSRHVNLVVVGDDRSRFQTIWGQQATTIDFDPFIVKKHFARNVISKKRVTSMFYNNLGATALTQADFPRAYAYFKAALKSDPQYSAVWGNLGYLYKIHKYENLARESYLRAITMDQANYNAWNNLGILLREIGNTEKSEEISEFITNIRSTNPYYHAVLADEAYHNGMYKKAISHYITASEMQPKEDEFYFGLAKAYLKLGEYELSERYLNKAKNNAEFPDVEEKYAQKLRLLSKL</sequence>
<name>A0A5R9ISN9_9GAMM</name>